<protein>
    <submittedName>
        <fullName evidence="2">Uncharacterized protein</fullName>
    </submittedName>
</protein>
<proteinExistence type="predicted"/>
<reference evidence="2 3" key="1">
    <citation type="journal article" date="2020" name="Int. J. Syst. Evol. Microbiol.">
        <title>Reclassification of Streptomyces castelarensis and Streptomyces sporoclivatus as later heterotypic synonyms of Streptomyces antimycoticus.</title>
        <authorList>
            <person name="Komaki H."/>
            <person name="Tamura T."/>
        </authorList>
    </citation>
    <scope>NUCLEOTIDE SEQUENCE [LARGE SCALE GENOMIC DNA]</scope>
    <source>
        <strain evidence="2 3">NBRC 12839</strain>
    </source>
</reference>
<feature type="region of interest" description="Disordered" evidence="1">
    <location>
        <begin position="199"/>
        <end position="238"/>
    </location>
</feature>
<sequence length="238" mass="26176">MPPTPRRNNQNPPRPGHTALDTPGPDGQAVLTGAVDQAAALNRACRPRPLTTRPLLAQEGHPRMSITITNTYGTAHNVSENNPAHVTSCDYYRLPLVGTIAPGDPGYEDMVEILKENGHDTRPEGYGLIFLESEEFRATYFGLIEQIEKYKRENVDCKATFDASQGKAREFVDSRNCVTRNPHVDRALTRKRVQVEDLSGSLGMSSTRLRRQGSAVHGPQLPPHLPGRLVPASPKALK</sequence>
<organism evidence="2 3">
    <name type="scientific">Streptomyces antimycoticus</name>
    <dbReference type="NCBI Taxonomy" id="68175"/>
    <lineage>
        <taxon>Bacteria</taxon>
        <taxon>Bacillati</taxon>
        <taxon>Actinomycetota</taxon>
        <taxon>Actinomycetes</taxon>
        <taxon>Kitasatosporales</taxon>
        <taxon>Streptomycetaceae</taxon>
        <taxon>Streptomyces</taxon>
        <taxon>Streptomyces violaceusniger group</taxon>
    </lineage>
</organism>
<comment type="caution">
    <text evidence="2">The sequence shown here is derived from an EMBL/GenBank/DDBJ whole genome shotgun (WGS) entry which is preliminary data.</text>
</comment>
<evidence type="ECO:0000313" key="2">
    <source>
        <dbReference type="EMBL" id="GDY49102.1"/>
    </source>
</evidence>
<evidence type="ECO:0000313" key="3">
    <source>
        <dbReference type="Proteomes" id="UP000299290"/>
    </source>
</evidence>
<evidence type="ECO:0000256" key="1">
    <source>
        <dbReference type="SAM" id="MobiDB-lite"/>
    </source>
</evidence>
<name>A0A4D4KKS8_9ACTN</name>
<dbReference type="Proteomes" id="UP000299290">
    <property type="component" value="Unassembled WGS sequence"/>
</dbReference>
<feature type="compositionally biased region" description="Low complexity" evidence="1">
    <location>
        <begin position="1"/>
        <end position="11"/>
    </location>
</feature>
<keyword evidence="3" id="KW-1185">Reference proteome</keyword>
<feature type="region of interest" description="Disordered" evidence="1">
    <location>
        <begin position="1"/>
        <end position="26"/>
    </location>
</feature>
<gene>
    <name evidence="2" type="ORF">SANT12839_099840</name>
</gene>
<dbReference type="EMBL" id="BJHV01000002">
    <property type="protein sequence ID" value="GDY49102.1"/>
    <property type="molecule type" value="Genomic_DNA"/>
</dbReference>
<dbReference type="AlphaFoldDB" id="A0A4D4KKS8"/>
<accession>A0A4D4KKS8</accession>